<accession>A0A7H0Y2N5</accession>
<dbReference type="InterPro" id="IPR011009">
    <property type="entry name" value="Kinase-like_dom_sf"/>
</dbReference>
<dbReference type="Proteomes" id="UP000516384">
    <property type="component" value="Chromosome"/>
</dbReference>
<keyword evidence="2 3" id="KW-0067">ATP-binding</keyword>
<dbReference type="Pfam" id="PF00069">
    <property type="entry name" value="Pkinase"/>
    <property type="match status" value="1"/>
</dbReference>
<evidence type="ECO:0000259" key="4">
    <source>
        <dbReference type="PROSITE" id="PS50011"/>
    </source>
</evidence>
<dbReference type="PANTHER" id="PTHR44167:SF24">
    <property type="entry name" value="SERINE_THREONINE-PROTEIN KINASE CHK2"/>
    <property type="match status" value="1"/>
</dbReference>
<dbReference type="GO" id="GO:0005737">
    <property type="term" value="C:cytoplasm"/>
    <property type="evidence" value="ECO:0007669"/>
    <property type="project" value="TreeGrafter"/>
</dbReference>
<feature type="domain" description="Protein kinase" evidence="4">
    <location>
        <begin position="7"/>
        <end position="269"/>
    </location>
</feature>
<evidence type="ECO:0000256" key="2">
    <source>
        <dbReference type="ARBA" id="ARBA00022840"/>
    </source>
</evidence>
<dbReference type="SUPFAM" id="SSF56112">
    <property type="entry name" value="Protein kinase-like (PK-like)"/>
    <property type="match status" value="1"/>
</dbReference>
<protein>
    <submittedName>
        <fullName evidence="5">Protein kinase</fullName>
    </submittedName>
</protein>
<dbReference type="SMART" id="SM00220">
    <property type="entry name" value="S_TKc"/>
    <property type="match status" value="1"/>
</dbReference>
<dbReference type="PROSITE" id="PS00107">
    <property type="entry name" value="PROTEIN_KINASE_ATP"/>
    <property type="match status" value="1"/>
</dbReference>
<evidence type="ECO:0000313" key="6">
    <source>
        <dbReference type="Proteomes" id="UP000516384"/>
    </source>
</evidence>
<evidence type="ECO:0000256" key="1">
    <source>
        <dbReference type="ARBA" id="ARBA00022741"/>
    </source>
</evidence>
<dbReference type="Gene3D" id="3.30.200.20">
    <property type="entry name" value="Phosphorylase Kinase, domain 1"/>
    <property type="match status" value="1"/>
</dbReference>
<evidence type="ECO:0000313" key="5">
    <source>
        <dbReference type="EMBL" id="QNR65343.1"/>
    </source>
</evidence>
<dbReference type="GO" id="GO:0004674">
    <property type="term" value="F:protein serine/threonine kinase activity"/>
    <property type="evidence" value="ECO:0007669"/>
    <property type="project" value="TreeGrafter"/>
</dbReference>
<organism evidence="5 6">
    <name type="scientific">Paenibacillus peoriae</name>
    <dbReference type="NCBI Taxonomy" id="59893"/>
    <lineage>
        <taxon>Bacteria</taxon>
        <taxon>Bacillati</taxon>
        <taxon>Bacillota</taxon>
        <taxon>Bacilli</taxon>
        <taxon>Bacillales</taxon>
        <taxon>Paenibacillaceae</taxon>
        <taxon>Paenibacillus</taxon>
    </lineage>
</organism>
<dbReference type="AlphaFoldDB" id="A0A7H0Y2N5"/>
<reference evidence="5 6" key="1">
    <citation type="submission" date="2020-09" db="EMBL/GenBank/DDBJ databases">
        <title>Characterization of Paenibacillus peoriae strain ZF390 with broad-spectrum antimicrobial activity as a potential biocontrol agent.</title>
        <authorList>
            <person name="Li L."/>
            <person name="Zhao Y."/>
            <person name="Li B."/>
            <person name="Xie X."/>
        </authorList>
    </citation>
    <scope>NUCLEOTIDE SEQUENCE [LARGE SCALE GENOMIC DNA]</scope>
    <source>
        <strain evidence="5 6">ZF390</strain>
    </source>
</reference>
<evidence type="ECO:0000256" key="3">
    <source>
        <dbReference type="PROSITE-ProRule" id="PRU10141"/>
    </source>
</evidence>
<dbReference type="EMBL" id="CP061172">
    <property type="protein sequence ID" value="QNR65343.1"/>
    <property type="molecule type" value="Genomic_DNA"/>
</dbReference>
<dbReference type="InterPro" id="IPR017441">
    <property type="entry name" value="Protein_kinase_ATP_BS"/>
</dbReference>
<feature type="binding site" evidence="3">
    <location>
        <position position="35"/>
    </location>
    <ligand>
        <name>ATP</name>
        <dbReference type="ChEBI" id="CHEBI:30616"/>
    </ligand>
</feature>
<keyword evidence="1 3" id="KW-0547">Nucleotide-binding</keyword>
<keyword evidence="5" id="KW-0418">Kinase</keyword>
<dbReference type="GO" id="GO:0005524">
    <property type="term" value="F:ATP binding"/>
    <property type="evidence" value="ECO:0007669"/>
    <property type="project" value="UniProtKB-UniRule"/>
</dbReference>
<sequence length="532" mass="62802">MSLKNYNVDTKKLGGGGNGDVYRATDRSQKEIAIKIFQFNKPKKETSFKDKIIMTRLRRFEIEAQKGYDLSQKGQRGIIPIIHYELPCPDTGKYFYVMPIATPLEIITKKINNIYELIHIFKYLAQVLSELHAQGISHRDIKPDNILFYNGTYCFSDLGLIDFPEKEDLTRVGETLGNRKTMAPEMRTPNEEVDHRPADVYSFAKTLWMVLAKEKFAFDGQFNPFQNQKLQKRHPKQHLVELHELLHDSTFEDPTKRPTMEAFIDRIKLWEQIAQNEISASESSWRYIERSVIDQFSPSTVMWRDEDKVIEILNKLAVLNFNHTFIHDGGGMDLLKIEKFPFPQEPNMIMLSFGLGTEPHLFKLKRLVWELPNNDPRFSYFRLEFDTLKPIYPAAVRYVEEWSEKIFHDYEKECCESLNINAKGEYDYYNPEDEDAQQVIRWFNGVFLIVYKGAVYNNEVNMTYDGRHARFSTDDFREYMEMLQSVYTHPVLQNHFRTIAEEDPHEENYLEELREILTMNKTDLKQFLNYSD</sequence>
<dbReference type="RefSeq" id="WP_190297246.1">
    <property type="nucleotide sequence ID" value="NZ_CP061172.1"/>
</dbReference>
<keyword evidence="5" id="KW-0808">Transferase</keyword>
<proteinExistence type="predicted"/>
<dbReference type="PROSITE" id="PS50011">
    <property type="entry name" value="PROTEIN_KINASE_DOM"/>
    <property type="match status" value="1"/>
</dbReference>
<dbReference type="PROSITE" id="PS00108">
    <property type="entry name" value="PROTEIN_KINASE_ST"/>
    <property type="match status" value="1"/>
</dbReference>
<dbReference type="InterPro" id="IPR000719">
    <property type="entry name" value="Prot_kinase_dom"/>
</dbReference>
<gene>
    <name evidence="5" type="ORF">IAQ67_15720</name>
</gene>
<dbReference type="PANTHER" id="PTHR44167">
    <property type="entry name" value="OVARIAN-SPECIFIC SERINE/THREONINE-PROTEIN KINASE LOK-RELATED"/>
    <property type="match status" value="1"/>
</dbReference>
<dbReference type="InterPro" id="IPR008271">
    <property type="entry name" value="Ser/Thr_kinase_AS"/>
</dbReference>
<name>A0A7H0Y2N5_9BACL</name>
<dbReference type="Gene3D" id="1.10.510.10">
    <property type="entry name" value="Transferase(Phosphotransferase) domain 1"/>
    <property type="match status" value="1"/>
</dbReference>